<protein>
    <recommendedName>
        <fullName evidence="3">Outer membrane protein beta-barrel domain-containing protein</fullName>
    </recommendedName>
</protein>
<dbReference type="OrthoDB" id="1122635at2"/>
<evidence type="ECO:0000313" key="1">
    <source>
        <dbReference type="EMBL" id="RIJ49381.1"/>
    </source>
</evidence>
<dbReference type="EMBL" id="QWGR01000003">
    <property type="protein sequence ID" value="RIJ49381.1"/>
    <property type="molecule type" value="Genomic_DNA"/>
</dbReference>
<accession>A0A399T5C2</accession>
<sequence>MRQLSIILVLVLGAIYAKAQEEYRDDQVQTLFSRQPNNGWYGAFSMGYSEIDGRDALITGARGMFVFDQTLAIGLGGYGFVNNLDYHNNIYDSPDRRFMLAGGYGGLIVEPILGGRKAVHLSFPLLIGMGGVALLENDRWGWDWDMDSYHPGHEVDNDVFFVLEPSVELEFNLTRWFRTAAYASYRFTSDIEIYQKDADVLDGFNFGMTFKFGKLN</sequence>
<evidence type="ECO:0008006" key="3">
    <source>
        <dbReference type="Google" id="ProtNLM"/>
    </source>
</evidence>
<reference evidence="1 2" key="1">
    <citation type="submission" date="2018-08" db="EMBL/GenBank/DDBJ databases">
        <title>Pallidiluteibacterium maritimus gen. nov., sp. nov., isolated from coastal sediment.</title>
        <authorList>
            <person name="Zhou L.Y."/>
        </authorList>
    </citation>
    <scope>NUCLEOTIDE SEQUENCE [LARGE SCALE GENOMIC DNA]</scope>
    <source>
        <strain evidence="1 2">XSD2</strain>
    </source>
</reference>
<dbReference type="RefSeq" id="WP_119437268.1">
    <property type="nucleotide sequence ID" value="NZ_QWGR01000003.1"/>
</dbReference>
<name>A0A399T5C2_9BACT</name>
<proteinExistence type="predicted"/>
<evidence type="ECO:0000313" key="2">
    <source>
        <dbReference type="Proteomes" id="UP000265926"/>
    </source>
</evidence>
<keyword evidence="2" id="KW-1185">Reference proteome</keyword>
<comment type="caution">
    <text evidence="1">The sequence shown here is derived from an EMBL/GenBank/DDBJ whole genome shotgun (WGS) entry which is preliminary data.</text>
</comment>
<dbReference type="Proteomes" id="UP000265926">
    <property type="component" value="Unassembled WGS sequence"/>
</dbReference>
<organism evidence="1 2">
    <name type="scientific">Maribellus luteus</name>
    <dbReference type="NCBI Taxonomy" id="2305463"/>
    <lineage>
        <taxon>Bacteria</taxon>
        <taxon>Pseudomonadati</taxon>
        <taxon>Bacteroidota</taxon>
        <taxon>Bacteroidia</taxon>
        <taxon>Marinilabiliales</taxon>
        <taxon>Prolixibacteraceae</taxon>
        <taxon>Maribellus</taxon>
    </lineage>
</organism>
<gene>
    <name evidence="1" type="ORF">D1614_07515</name>
</gene>
<dbReference type="AlphaFoldDB" id="A0A399T5C2"/>